<feature type="compositionally biased region" description="Basic and acidic residues" evidence="5">
    <location>
        <begin position="663"/>
        <end position="673"/>
    </location>
</feature>
<evidence type="ECO:0000259" key="7">
    <source>
        <dbReference type="PROSITE" id="PS51194"/>
    </source>
</evidence>
<dbReference type="Pfam" id="PF13401">
    <property type="entry name" value="AAA_22"/>
    <property type="match status" value="1"/>
</dbReference>
<evidence type="ECO:0000259" key="6">
    <source>
        <dbReference type="PROSITE" id="PS51192"/>
    </source>
</evidence>
<keyword evidence="1" id="KW-0547">Nucleotide-binding</keyword>
<dbReference type="InterPro" id="IPR027417">
    <property type="entry name" value="P-loop_NTPase"/>
</dbReference>
<evidence type="ECO:0000256" key="5">
    <source>
        <dbReference type="SAM" id="MobiDB-lite"/>
    </source>
</evidence>
<dbReference type="SMART" id="SM00847">
    <property type="entry name" value="HA2"/>
    <property type="match status" value="1"/>
</dbReference>
<feature type="compositionally biased region" description="Basic and acidic residues" evidence="5">
    <location>
        <begin position="1062"/>
        <end position="1073"/>
    </location>
</feature>
<feature type="region of interest" description="Disordered" evidence="5">
    <location>
        <begin position="1209"/>
        <end position="1240"/>
    </location>
</feature>
<dbReference type="SMART" id="SM00382">
    <property type="entry name" value="AAA"/>
    <property type="match status" value="1"/>
</dbReference>
<keyword evidence="3 8" id="KW-0347">Helicase</keyword>
<sequence length="1443" mass="161898">MPLDSRRRAALDAIGQCLLKDRRRLKRLLKRLPAGGDQAPPEQGTHRAEQQGAHRSKQQAARQGTPQADAWLALRRAIEQSRAIVDARRTAVPAQIHFPPELPVSERRDEVAALLRAHQVIVLCGETGSGKSTQLPKLCLELGRGVFGRIGHTQPRRIAARSLASRVATELGTELGNTVGYKVRFHDRVRPETSVKLMTDGILLAEIQRDRYLNEYDTLIIDEAHERSLNIDFLLGYLKQLLPKRPDLKLIITSATIDPQRFSKHFAADGRTGDGADDGKAAPIIEISGRTYPVEVRYRLPEEEHAGERDDAMQQAISSAVGELARVGPGDVLVFLSGEREIRETAETLRKQHPPSTEVLPLFARQGPAEQARVFQPHGRRRVVLATNVAETSLTVPGIHYVVDPGFARISRYSHRSKVQRLPVERISQASADQRKGRCGRVASGVCIRLYDEDNFAARAEHTEPEIRRSNLAAVILQMKQLGFGEIERFPFVDPPDSRLISDGYRTLEELAAIDAEGQLTTIGKQLARLPVDPRIGRMLLAGAEHHCLRELTIIASALAVQDPRERPLEQQQAADEIHATFRHPDSDFLSFLNLWAFLETERRHLTRRKFQRLCKQHFLSWTRVQEWRDTQIQLHELMAEMGYRDRLGGDQGENANKNAGKNPDKTLSRHQAEGTYEEVHRALLTGLLSIIGRKDEQREYQGARGGRFYIHPSSALFALTPKWIVCAERVETTRDYGRICAKVQPAWIERAGSHLLKRSYSEPHWQSRAGQVAAFETITLYGLTLFSRRRINYGPINPAEAREVFLRAALVEGDFETRAPFWRHNQALIEEVHQLEAKSRRRDILVDEEGIYAFYDERVPSGIYSKPQFERWLRKATRTTPKLLHMDLEQVMQHDARAITAEQYPNHLRIGATELPLEYHFEPGQEADGVTLVLPQLLINQVSPERLQWLVPGLLTERITAMLRGLPKTLRRAFVPVPDTAARVAARLTPSDRPLVRAVAEELKALTGEQVPEDAWDDSALPPYLRMKVRLVDTEGRTLALDDDLLRLKRRHASSDLGGDLGERSEDRRDGRASPGLGATLWNHPIERDGLKRWDFGDLPEHLDLDRAGIRLRGWPALVDQGDAVAVRVLDSEQSAALAMRAGLRRLIMLTLGAELRVLRRGLCETAGGLDRMRLLYAKAAQPPASATLASVTPAAATSATALAVSDQAAAAKRTTNGPKRGKKKRKGGGKGSAGAASGAAGTALAGVDLVDELLALILDLTFTEGQPPIRDQASFDQRLSANQPRLFSVAQEVCALATTILGTYQAARKRLDGITQVQWMPSVLDMRAHLDALVYRGFFVQVPFGHLQDYPRYLRALEQRAEKLPLAATRDRERMQALAPLVERWRERSSAAESAEREDERLEEIRWMLEELRVSLFAQQLGTAYPVSVKRIERRWQELGL</sequence>
<gene>
    <name evidence="8" type="ORF">CCR82_06315</name>
</gene>
<dbReference type="Proteomes" id="UP001296967">
    <property type="component" value="Unassembled WGS sequence"/>
</dbReference>
<feature type="region of interest" description="Disordered" evidence="5">
    <location>
        <begin position="646"/>
        <end position="673"/>
    </location>
</feature>
<dbReference type="PROSITE" id="PS51192">
    <property type="entry name" value="HELICASE_ATP_BIND_1"/>
    <property type="match status" value="1"/>
</dbReference>
<dbReference type="Pfam" id="PF00271">
    <property type="entry name" value="Helicase_C"/>
    <property type="match status" value="1"/>
</dbReference>
<dbReference type="InterPro" id="IPR048333">
    <property type="entry name" value="HA2_WH"/>
</dbReference>
<reference evidence="8" key="2">
    <citation type="journal article" date="2020" name="Microorganisms">
        <title>Osmotic Adaptation and Compatible Solute Biosynthesis of Phototrophic Bacteria as Revealed from Genome Analyses.</title>
        <authorList>
            <person name="Imhoff J.F."/>
            <person name="Rahn T."/>
            <person name="Kunzel S."/>
            <person name="Keller A."/>
            <person name="Neulinger S.C."/>
        </authorList>
    </citation>
    <scope>NUCLEOTIDE SEQUENCE</scope>
    <source>
        <strain evidence="8">DSM 4395</strain>
    </source>
</reference>
<organism evidence="8 9">
    <name type="scientific">Halochromatium salexigens</name>
    <name type="common">Chromatium salexigens</name>
    <dbReference type="NCBI Taxonomy" id="49447"/>
    <lineage>
        <taxon>Bacteria</taxon>
        <taxon>Pseudomonadati</taxon>
        <taxon>Pseudomonadota</taxon>
        <taxon>Gammaproteobacteria</taxon>
        <taxon>Chromatiales</taxon>
        <taxon>Chromatiaceae</taxon>
        <taxon>Halochromatium</taxon>
    </lineage>
</organism>
<dbReference type="SUPFAM" id="SSF52540">
    <property type="entry name" value="P-loop containing nucleoside triphosphate hydrolases"/>
    <property type="match status" value="1"/>
</dbReference>
<keyword evidence="9" id="KW-1185">Reference proteome</keyword>
<keyword evidence="2" id="KW-0378">Hydrolase</keyword>
<dbReference type="InterPro" id="IPR001650">
    <property type="entry name" value="Helicase_C-like"/>
</dbReference>
<dbReference type="Pfam" id="PF21010">
    <property type="entry name" value="HA2_C"/>
    <property type="match status" value="1"/>
</dbReference>
<dbReference type="PANTHER" id="PTHR18934:SF99">
    <property type="entry name" value="ATP-DEPENDENT RNA HELICASE DHX37-RELATED"/>
    <property type="match status" value="1"/>
</dbReference>
<dbReference type="InterPro" id="IPR049945">
    <property type="entry name" value="AAA_22"/>
</dbReference>
<dbReference type="InterPro" id="IPR014001">
    <property type="entry name" value="Helicase_ATP-bd"/>
</dbReference>
<feature type="compositionally biased region" description="Basic residues" evidence="5">
    <location>
        <begin position="1221"/>
        <end position="1230"/>
    </location>
</feature>
<dbReference type="SMART" id="SM00490">
    <property type="entry name" value="HELICc"/>
    <property type="match status" value="1"/>
</dbReference>
<evidence type="ECO:0000256" key="3">
    <source>
        <dbReference type="ARBA" id="ARBA00022806"/>
    </source>
</evidence>
<dbReference type="GO" id="GO:0016887">
    <property type="term" value="F:ATP hydrolysis activity"/>
    <property type="evidence" value="ECO:0007669"/>
    <property type="project" value="InterPro"/>
</dbReference>
<evidence type="ECO:0000256" key="2">
    <source>
        <dbReference type="ARBA" id="ARBA00022801"/>
    </source>
</evidence>
<evidence type="ECO:0000256" key="1">
    <source>
        <dbReference type="ARBA" id="ARBA00022741"/>
    </source>
</evidence>
<reference evidence="8" key="1">
    <citation type="submission" date="2017-05" db="EMBL/GenBank/DDBJ databases">
        <authorList>
            <person name="Imhoff J.F."/>
            <person name="Rahn T."/>
            <person name="Kuenzel S."/>
            <person name="Neulinger S.C."/>
        </authorList>
    </citation>
    <scope>NUCLEOTIDE SEQUENCE</scope>
    <source>
        <strain evidence="8">DSM 4395</strain>
    </source>
</reference>
<dbReference type="CDD" id="cd18791">
    <property type="entry name" value="SF2_C_RHA"/>
    <property type="match status" value="1"/>
</dbReference>
<dbReference type="PROSITE" id="PS51194">
    <property type="entry name" value="HELICASE_CTER"/>
    <property type="match status" value="1"/>
</dbReference>
<feature type="region of interest" description="Disordered" evidence="5">
    <location>
        <begin position="32"/>
        <end position="66"/>
    </location>
</feature>
<dbReference type="Pfam" id="PF11898">
    <property type="entry name" value="DUF3418"/>
    <property type="match status" value="2"/>
</dbReference>
<feature type="domain" description="Helicase C-terminal" evidence="7">
    <location>
        <begin position="312"/>
        <end position="483"/>
    </location>
</feature>
<feature type="domain" description="Helicase ATP-binding" evidence="6">
    <location>
        <begin position="112"/>
        <end position="275"/>
    </location>
</feature>
<accession>A0AAJ0XFA9</accession>
<dbReference type="GO" id="GO:0003723">
    <property type="term" value="F:RNA binding"/>
    <property type="evidence" value="ECO:0007669"/>
    <property type="project" value="TreeGrafter"/>
</dbReference>
<dbReference type="Gene3D" id="1.20.120.1080">
    <property type="match status" value="1"/>
</dbReference>
<dbReference type="Pfam" id="PF07717">
    <property type="entry name" value="OB_NTP_bind"/>
    <property type="match status" value="1"/>
</dbReference>
<dbReference type="GO" id="GO:0003724">
    <property type="term" value="F:RNA helicase activity"/>
    <property type="evidence" value="ECO:0007669"/>
    <property type="project" value="InterPro"/>
</dbReference>
<dbReference type="InterPro" id="IPR003593">
    <property type="entry name" value="AAA+_ATPase"/>
</dbReference>
<evidence type="ECO:0000313" key="8">
    <source>
        <dbReference type="EMBL" id="MBK5930148.1"/>
    </source>
</evidence>
<name>A0AAJ0XFA9_HALSE</name>
<dbReference type="InterPro" id="IPR024590">
    <property type="entry name" value="HrpA_C"/>
</dbReference>
<feature type="region of interest" description="Disordered" evidence="5">
    <location>
        <begin position="1058"/>
        <end position="1078"/>
    </location>
</feature>
<dbReference type="InterPro" id="IPR007502">
    <property type="entry name" value="Helicase-assoc_dom"/>
</dbReference>
<dbReference type="SMART" id="SM00487">
    <property type="entry name" value="DEXDc"/>
    <property type="match status" value="1"/>
</dbReference>
<dbReference type="NCBIfam" id="TIGR01967">
    <property type="entry name" value="DEAH_box_HrpA"/>
    <property type="match status" value="1"/>
</dbReference>
<dbReference type="Gene3D" id="3.40.50.300">
    <property type="entry name" value="P-loop containing nucleotide triphosphate hydrolases"/>
    <property type="match status" value="2"/>
</dbReference>
<dbReference type="Pfam" id="PF04408">
    <property type="entry name" value="WHD_HA2"/>
    <property type="match status" value="1"/>
</dbReference>
<protein>
    <submittedName>
        <fullName evidence="8">ATP-dependent RNA helicase HrpA</fullName>
    </submittedName>
</protein>
<dbReference type="FunFam" id="1.20.120.1080:FF:000005">
    <property type="entry name" value="ATP-dependent helicase HrpA"/>
    <property type="match status" value="1"/>
</dbReference>
<evidence type="ECO:0000256" key="4">
    <source>
        <dbReference type="ARBA" id="ARBA00022840"/>
    </source>
</evidence>
<dbReference type="GO" id="GO:0005524">
    <property type="term" value="F:ATP binding"/>
    <property type="evidence" value="ECO:0007669"/>
    <property type="project" value="UniProtKB-KW"/>
</dbReference>
<keyword evidence="4" id="KW-0067">ATP-binding</keyword>
<proteinExistence type="predicted"/>
<dbReference type="InterPro" id="IPR010222">
    <property type="entry name" value="RNA_helicase_HrpA"/>
</dbReference>
<dbReference type="InterPro" id="IPR011709">
    <property type="entry name" value="DEAD-box_helicase_OB_fold"/>
</dbReference>
<dbReference type="EMBL" id="NHSF01000043">
    <property type="protein sequence ID" value="MBK5930148.1"/>
    <property type="molecule type" value="Genomic_DNA"/>
</dbReference>
<comment type="caution">
    <text evidence="8">The sequence shown here is derived from an EMBL/GenBank/DDBJ whole genome shotgun (WGS) entry which is preliminary data.</text>
</comment>
<evidence type="ECO:0000313" key="9">
    <source>
        <dbReference type="Proteomes" id="UP001296967"/>
    </source>
</evidence>
<dbReference type="PANTHER" id="PTHR18934">
    <property type="entry name" value="ATP-DEPENDENT RNA HELICASE"/>
    <property type="match status" value="1"/>
</dbReference>